<dbReference type="GO" id="GO:0030295">
    <property type="term" value="F:protein kinase activator activity"/>
    <property type="evidence" value="ECO:0007669"/>
    <property type="project" value="TreeGrafter"/>
</dbReference>
<dbReference type="CDD" id="cd00211">
    <property type="entry name" value="PTS_IIA_fru"/>
    <property type="match status" value="1"/>
</dbReference>
<protein>
    <submittedName>
        <fullName evidence="2">Putative PTS IIA-like nitrogen-regulatory protein PtsN</fullName>
    </submittedName>
</protein>
<dbReference type="AlphaFoldDB" id="E6QSF8"/>
<dbReference type="PROSITE" id="PS51094">
    <property type="entry name" value="PTS_EIIA_TYPE_2"/>
    <property type="match status" value="1"/>
</dbReference>
<dbReference type="InterPro" id="IPR016152">
    <property type="entry name" value="PTrfase/Anion_transptr"/>
</dbReference>
<reference evidence="2" key="1">
    <citation type="submission" date="2009-10" db="EMBL/GenBank/DDBJ databases">
        <title>Diversity of trophic interactions inside an arsenic-rich microbial ecosystem.</title>
        <authorList>
            <person name="Bertin P.N."/>
            <person name="Heinrich-Salmeron A."/>
            <person name="Pelletier E."/>
            <person name="Goulhen-Chollet F."/>
            <person name="Arsene-Ploetze F."/>
            <person name="Gallien S."/>
            <person name="Calteau A."/>
            <person name="Vallenet D."/>
            <person name="Casiot C."/>
            <person name="Chane-Woon-Ming B."/>
            <person name="Giloteaux L."/>
            <person name="Barakat M."/>
            <person name="Bonnefoy V."/>
            <person name="Bruneel O."/>
            <person name="Chandler M."/>
            <person name="Cleiss J."/>
            <person name="Duran R."/>
            <person name="Elbaz-Poulichet F."/>
            <person name="Fonknechten N."/>
            <person name="Lauga B."/>
            <person name="Mornico D."/>
            <person name="Ortet P."/>
            <person name="Schaeffer C."/>
            <person name="Siguier P."/>
            <person name="Alexander Thil Smith A."/>
            <person name="Van Dorsselaer A."/>
            <person name="Weissenbach J."/>
            <person name="Medigue C."/>
            <person name="Le Paslier D."/>
        </authorList>
    </citation>
    <scope>NUCLEOTIDE SEQUENCE</scope>
</reference>
<dbReference type="PANTHER" id="PTHR47738:SF1">
    <property type="entry name" value="NITROGEN REGULATORY PROTEIN"/>
    <property type="match status" value="1"/>
</dbReference>
<accession>E6QSF8</accession>
<dbReference type="Pfam" id="PF00359">
    <property type="entry name" value="PTS_EIIA_2"/>
    <property type="match status" value="1"/>
</dbReference>
<evidence type="ECO:0000259" key="1">
    <source>
        <dbReference type="PROSITE" id="PS51094"/>
    </source>
</evidence>
<name>E6QSF8_9ZZZZ</name>
<dbReference type="InterPro" id="IPR002178">
    <property type="entry name" value="PTS_EIIA_type-2_dom"/>
</dbReference>
<dbReference type="EMBL" id="CABR01000074">
    <property type="protein sequence ID" value="CBI10180.1"/>
    <property type="molecule type" value="Genomic_DNA"/>
</dbReference>
<dbReference type="PANTHER" id="PTHR47738">
    <property type="entry name" value="PTS SYSTEM FRUCTOSE-LIKE EIIA COMPONENT-RELATED"/>
    <property type="match status" value="1"/>
</dbReference>
<dbReference type="Gene3D" id="3.40.930.10">
    <property type="entry name" value="Mannitol-specific EII, Chain A"/>
    <property type="match status" value="1"/>
</dbReference>
<feature type="domain" description="PTS EIIA type-2" evidence="1">
    <location>
        <begin position="6"/>
        <end position="149"/>
    </location>
</feature>
<dbReference type="InterPro" id="IPR051541">
    <property type="entry name" value="PTS_SugarTrans_NitroReg"/>
</dbReference>
<sequence>MNQLAPLLNARRILLDIELPSKSRLFEYVAQHMSSELGINAKVIVDALQARESLGSTGLGQGVAIPHGRLKALQSAAGVLVRVRTAVDFAAPDQSPIRLLFVLFVPLRATDLHLQILSEVAQLFGDKTMREKLLDSVNPEQILALLQHWQAWSE</sequence>
<comment type="caution">
    <text evidence="2">The sequence shown here is derived from an EMBL/GenBank/DDBJ whole genome shotgun (WGS) entry which is preliminary data.</text>
</comment>
<dbReference type="PROSITE" id="PS00372">
    <property type="entry name" value="PTS_EIIA_TYPE_2_HIS"/>
    <property type="match status" value="1"/>
</dbReference>
<evidence type="ECO:0000313" key="2">
    <source>
        <dbReference type="EMBL" id="CBI10180.1"/>
    </source>
</evidence>
<proteinExistence type="predicted"/>
<dbReference type="SUPFAM" id="SSF55804">
    <property type="entry name" value="Phoshotransferase/anion transport protein"/>
    <property type="match status" value="1"/>
</dbReference>
<gene>
    <name evidence="2" type="ORF">CARN7_0945</name>
</gene>
<organism evidence="2">
    <name type="scientific">mine drainage metagenome</name>
    <dbReference type="NCBI Taxonomy" id="410659"/>
    <lineage>
        <taxon>unclassified sequences</taxon>
        <taxon>metagenomes</taxon>
        <taxon>ecological metagenomes</taxon>
    </lineage>
</organism>